<evidence type="ECO:0000256" key="10">
    <source>
        <dbReference type="ARBA" id="ARBA00022989"/>
    </source>
</evidence>
<dbReference type="CDD" id="cd18598">
    <property type="entry name" value="ABC_6TM_MRP7_D1_like"/>
    <property type="match status" value="1"/>
</dbReference>
<dbReference type="GO" id="GO:0005524">
    <property type="term" value="F:ATP binding"/>
    <property type="evidence" value="ECO:0007669"/>
    <property type="project" value="UniProtKB-KW"/>
</dbReference>
<reference evidence="13" key="2">
    <citation type="submission" date="2022-08" db="UniProtKB">
        <authorList>
            <consortium name="EnsemblMetazoa"/>
        </authorList>
    </citation>
    <scope>IDENTIFICATION</scope>
    <source>
        <strain evidence="13">STECLA/ALBI9_A</strain>
    </source>
</reference>
<keyword evidence="8" id="KW-0067">ATP-binding</keyword>
<evidence type="ECO:0000256" key="8">
    <source>
        <dbReference type="ARBA" id="ARBA00022840"/>
    </source>
</evidence>
<dbReference type="VEuPathDB" id="VectorBase:AALB20_027627"/>
<dbReference type="EnsemblMetazoa" id="AALB001427-RA">
    <property type="protein sequence ID" value="AALB001427-PA"/>
    <property type="gene ID" value="AALB001427"/>
</dbReference>
<dbReference type="Pfam" id="PF00005">
    <property type="entry name" value="ABC_tran"/>
    <property type="match status" value="2"/>
</dbReference>
<dbReference type="EC" id="7.6.2.2" evidence="3"/>
<dbReference type="InterPro" id="IPR011527">
    <property type="entry name" value="ABC1_TM_dom"/>
</dbReference>
<name>A0A182F4N6_ANOAL</name>
<evidence type="ECO:0000256" key="7">
    <source>
        <dbReference type="ARBA" id="ARBA00022741"/>
    </source>
</evidence>
<dbReference type="PANTHER" id="PTHR24223">
    <property type="entry name" value="ATP-BINDING CASSETTE SUB-FAMILY C"/>
    <property type="match status" value="1"/>
</dbReference>
<keyword evidence="11" id="KW-0472">Membrane</keyword>
<evidence type="ECO:0000256" key="3">
    <source>
        <dbReference type="ARBA" id="ARBA00012191"/>
    </source>
</evidence>
<dbReference type="FunFam" id="3.40.50.300:FF:000630">
    <property type="entry name" value="ATP-binding cassette (ABC) transporter, putative"/>
    <property type="match status" value="1"/>
</dbReference>
<accession>A0A182F4N6</accession>
<dbReference type="InterPro" id="IPR027417">
    <property type="entry name" value="P-loop_NTPase"/>
</dbReference>
<evidence type="ECO:0000256" key="4">
    <source>
        <dbReference type="ARBA" id="ARBA00022448"/>
    </source>
</evidence>
<keyword evidence="6" id="KW-0677">Repeat</keyword>
<keyword evidence="9" id="KW-1278">Translocase</keyword>
<dbReference type="Gene3D" id="1.20.1560.10">
    <property type="entry name" value="ABC transporter type 1, transmembrane domain"/>
    <property type="match status" value="2"/>
</dbReference>
<dbReference type="InterPro" id="IPR036640">
    <property type="entry name" value="ABC1_TM_sf"/>
</dbReference>
<dbReference type="GO" id="GO:0008559">
    <property type="term" value="F:ABC-type xenobiotic transporter activity"/>
    <property type="evidence" value="ECO:0007669"/>
    <property type="project" value="UniProtKB-EC"/>
</dbReference>
<dbReference type="FunFam" id="1.20.1560.10:FF:000113">
    <property type="entry name" value="ABC transporter, putative"/>
    <property type="match status" value="1"/>
</dbReference>
<evidence type="ECO:0000256" key="5">
    <source>
        <dbReference type="ARBA" id="ARBA00022692"/>
    </source>
</evidence>
<dbReference type="PANTHER" id="PTHR24223:SF330">
    <property type="entry name" value="ATP-BINDING CASSETTE SUB-FAMILY C MEMBER 10"/>
    <property type="match status" value="1"/>
</dbReference>
<dbReference type="Proteomes" id="UP000069272">
    <property type="component" value="Chromosome 2L"/>
</dbReference>
<keyword evidence="7" id="KW-0547">Nucleotide-binding</keyword>
<dbReference type="CDD" id="cd03244">
    <property type="entry name" value="ABCC_MRP_domain2"/>
    <property type="match status" value="1"/>
</dbReference>
<organism evidence="13 14">
    <name type="scientific">Anopheles albimanus</name>
    <name type="common">New world malaria mosquito</name>
    <dbReference type="NCBI Taxonomy" id="7167"/>
    <lineage>
        <taxon>Eukaryota</taxon>
        <taxon>Metazoa</taxon>
        <taxon>Ecdysozoa</taxon>
        <taxon>Arthropoda</taxon>
        <taxon>Hexapoda</taxon>
        <taxon>Insecta</taxon>
        <taxon>Pterygota</taxon>
        <taxon>Neoptera</taxon>
        <taxon>Endopterygota</taxon>
        <taxon>Diptera</taxon>
        <taxon>Nematocera</taxon>
        <taxon>Culicoidea</taxon>
        <taxon>Culicidae</taxon>
        <taxon>Anophelinae</taxon>
        <taxon>Anopheles</taxon>
    </lineage>
</organism>
<dbReference type="InterPro" id="IPR003439">
    <property type="entry name" value="ABC_transporter-like_ATP-bd"/>
</dbReference>
<reference evidence="13 14" key="1">
    <citation type="journal article" date="2017" name="G3 (Bethesda)">
        <title>The Physical Genome Mapping of Anopheles albimanus Corrected Scaffold Misassemblies and Identified Interarm Rearrangements in Genus Anopheles.</title>
        <authorList>
            <person name="Artemov G.N."/>
            <person name="Peery A.N."/>
            <person name="Jiang X."/>
            <person name="Tu Z."/>
            <person name="Stegniy V.N."/>
            <person name="Sharakhova M.V."/>
            <person name="Sharakhov I.V."/>
        </authorList>
    </citation>
    <scope>NUCLEOTIDE SEQUENCE [LARGE SCALE GENOMIC DNA]</scope>
    <source>
        <strain evidence="13 14">ALBI9_A</strain>
    </source>
</reference>
<evidence type="ECO:0000256" key="6">
    <source>
        <dbReference type="ARBA" id="ARBA00022737"/>
    </source>
</evidence>
<evidence type="ECO:0000313" key="14">
    <source>
        <dbReference type="Proteomes" id="UP000069272"/>
    </source>
</evidence>
<sequence length="1561" mass="173586">MDAFWTSICPTGLRPWVQTNSELAPCFQEIVLQLPVLVLFATYSSYYYGSQWRTVCRNETQLRALRWRIYASICLTIIPAVKVFYIFREHKTLYPIDILLACVQLVAWSIHCCFLGSSARKGRISHRGPLVLIVLWTSLCALSGIWLHTNLYTDYWIWYAASLLLYLCYAATLIAPGTAYYVRVRRTEQDERQALLSQSYTRFFEDFEETTLGPIEDEANLLSRFVFYWVRPLIAKGVAGKLKSIDDLFELPESLNIRRVIGKLQQALDETVSLFKSLHRCFGWEFYLIGLLRLLADLAGFAGPILLGGLLRTENPGNSTQPPSTDIDAAMDYRPYYYAIGLLFSTVISCFAGVHFNWRMTLISSKMRMAIVTAIYHKTLRAKRVLNARSEILNLMSTDTDRIVNSCVSFHSFWSIPFQLFTTLYLLYTQLGVAFTAGVFFAVLLIPINRKIAQTIGRLSQGLMEAKDARVSITSESISGAKDIKLNAWEDVFIKRIEQLRDVEISFLSKRKYLDALCVYFWATTPVLMCLFTFGTYVLVLGQPLTAAATYTSVALLNMLIGPLNAFPWVLNGLTEAWVSLKRVQALIELPNINLEEYYQPLTKVSGDTSFSNAKRPLVISIRDSSFELEVKRSRAELNLSLTDIVDFAFTNLNLQVVQGELVCLLGPVGGGKSSLLQVLLGNVQCTKGAVSLAAGYNTEGFGYVAQSAWLQQGTIRDNIIWGENYDETRYKAVIHACALQYDLDILGGDGASVGEQGRTLSGGQKARVSLARAVYQNKEIYLLDDILSALDAHVARHIVRYCIFGLLKNKTRIMITAHPMVLSRATQTLHVESGKITQSDVNSVGSMLSEYDDYDEDIPDQQSIRGSKAAVPSVNGTPHEPNGNDNGLEEEVREFGQVDRSVFGAYWQATGRSLGFWVIMTVVLMQVSRNITDAWLAYWVGATNRAILPPVIPPNRTLLEVELVQNIDLQDVGNSTMFYLGIYSTLALGNTMLTLVRAFLFALAGIKAAKYIHDRLLNSVIHTKLQFFDVVPLGRILNRFSSDVYTVDDTLPFILNILLAQFFGLLGALLISLYAMPWLGLLIIPLAPIYLTLQNKYRYASRDIKRLSSNALSPIYAHFTETVQGLDTIRAFRGEARFHRDFLFKLSESIRAQLSAAAAQQWLGLRLQLLGAFLVGGSGLLAAITSAHMTSPELVGLAISYALSITGLLSGLLYAVAETEQEFIAVERINQYCQLETEVNADGSADPPFGWPSQGVVVFENVSMRYREHLPCSIKSIDISVKPCERLSLVGRTGSGKTSVLSALLRVAPLDKGTITVDFVNIATLPLDVLRSRIALISQDPFLFTGTIRENLDPRAVHIDSEIWEAITCCLASPLIQSLGGLDAKLEGGGNNLSAGQKQLLCLTRALLKKSKIVLIDEGTANLDLESESAVQLILKNAFRGRTVIMVAHRLNGTLDTDTVLVMQNGTIAEQGVPRELASQTTSMFHAMLQEQQGTRQAAEHKPSLYGQSQVSCKDCLYLCGYCGHMGRRKEALTQYKKSHLSNAKPVDAHVPRARVTSIV</sequence>
<proteinExistence type="inferred from homology"/>
<keyword evidence="4" id="KW-0813">Transport</keyword>
<comment type="subcellular location">
    <subcellularLocation>
        <location evidence="1">Membrane</location>
    </subcellularLocation>
</comment>
<dbReference type="SUPFAM" id="SSF52540">
    <property type="entry name" value="P-loop containing nucleoside triphosphate hydrolases"/>
    <property type="match status" value="2"/>
</dbReference>
<dbReference type="PROSITE" id="PS00211">
    <property type="entry name" value="ABC_TRANSPORTER_1"/>
    <property type="match status" value="1"/>
</dbReference>
<dbReference type="Pfam" id="PF00664">
    <property type="entry name" value="ABC_membrane"/>
    <property type="match status" value="2"/>
</dbReference>
<evidence type="ECO:0000256" key="9">
    <source>
        <dbReference type="ARBA" id="ARBA00022967"/>
    </source>
</evidence>
<dbReference type="SUPFAM" id="SSF90123">
    <property type="entry name" value="ABC transporter transmembrane region"/>
    <property type="match status" value="2"/>
</dbReference>
<dbReference type="InterPro" id="IPR050173">
    <property type="entry name" value="ABC_transporter_C-like"/>
</dbReference>
<keyword evidence="5" id="KW-0812">Transmembrane</keyword>
<dbReference type="SMART" id="SM00382">
    <property type="entry name" value="AAA"/>
    <property type="match status" value="2"/>
</dbReference>
<keyword evidence="14" id="KW-1185">Reference proteome</keyword>
<dbReference type="STRING" id="7167.A0A182F4N6"/>
<dbReference type="InterPro" id="IPR003593">
    <property type="entry name" value="AAA+_ATPase"/>
</dbReference>
<evidence type="ECO:0000256" key="1">
    <source>
        <dbReference type="ARBA" id="ARBA00004370"/>
    </source>
</evidence>
<dbReference type="CDD" id="cd18605">
    <property type="entry name" value="ABC_6TM_MRP7_D2_like"/>
    <property type="match status" value="1"/>
</dbReference>
<comment type="similarity">
    <text evidence="2">Belongs to the ABC transporter superfamily. ABCC family. Conjugate transporter (TC 3.A.1.208) subfamily.</text>
</comment>
<dbReference type="FunFam" id="1.20.1560.10:FF:000037">
    <property type="entry name" value="ATP-binding cassette subfamily C member 10"/>
    <property type="match status" value="1"/>
</dbReference>
<dbReference type="VEuPathDB" id="VectorBase:AALB001427"/>
<dbReference type="FunFam" id="3.40.50.300:FF:000973">
    <property type="entry name" value="Multidrug resistance-associated protein 4"/>
    <property type="match status" value="1"/>
</dbReference>
<comment type="catalytic activity">
    <reaction evidence="12">
        <text>ATP + H2O + xenobioticSide 1 = ADP + phosphate + xenobioticSide 2.</text>
        <dbReference type="EC" id="7.6.2.2"/>
    </reaction>
</comment>
<evidence type="ECO:0000313" key="13">
    <source>
        <dbReference type="EnsemblMetazoa" id="AALB001427-PA"/>
    </source>
</evidence>
<evidence type="ECO:0000256" key="2">
    <source>
        <dbReference type="ARBA" id="ARBA00009726"/>
    </source>
</evidence>
<keyword evidence="10" id="KW-1133">Transmembrane helix</keyword>
<dbReference type="PROSITE" id="PS50929">
    <property type="entry name" value="ABC_TM1F"/>
    <property type="match status" value="2"/>
</dbReference>
<dbReference type="InterPro" id="IPR017871">
    <property type="entry name" value="ABC_transporter-like_CS"/>
</dbReference>
<dbReference type="GO" id="GO:0016020">
    <property type="term" value="C:membrane"/>
    <property type="evidence" value="ECO:0007669"/>
    <property type="project" value="UniProtKB-SubCell"/>
</dbReference>
<dbReference type="Gene3D" id="3.40.50.300">
    <property type="entry name" value="P-loop containing nucleotide triphosphate hydrolases"/>
    <property type="match status" value="2"/>
</dbReference>
<evidence type="ECO:0000256" key="12">
    <source>
        <dbReference type="ARBA" id="ARBA00034018"/>
    </source>
</evidence>
<dbReference type="PROSITE" id="PS50893">
    <property type="entry name" value="ABC_TRANSPORTER_2"/>
    <property type="match status" value="2"/>
</dbReference>
<dbReference type="CDD" id="cd03250">
    <property type="entry name" value="ABCC_MRP_domain1"/>
    <property type="match status" value="1"/>
</dbReference>
<protein>
    <recommendedName>
        <fullName evidence="3">ABC-type xenobiotic transporter</fullName>
        <ecNumber evidence="3">7.6.2.2</ecNumber>
    </recommendedName>
</protein>
<evidence type="ECO:0000256" key="11">
    <source>
        <dbReference type="ARBA" id="ARBA00023136"/>
    </source>
</evidence>
<dbReference type="GO" id="GO:0016887">
    <property type="term" value="F:ATP hydrolysis activity"/>
    <property type="evidence" value="ECO:0007669"/>
    <property type="project" value="InterPro"/>
</dbReference>